<keyword evidence="2" id="KW-1185">Reference proteome</keyword>
<accession>A0A9X0D8U6</accession>
<dbReference type="AlphaFoldDB" id="A0A9X0D8U6"/>
<reference evidence="1" key="1">
    <citation type="submission" date="2023-01" db="EMBL/GenBank/DDBJ databases">
        <title>Genome assembly of the deep-sea coral Lophelia pertusa.</title>
        <authorList>
            <person name="Herrera S."/>
            <person name="Cordes E."/>
        </authorList>
    </citation>
    <scope>NUCLEOTIDE SEQUENCE</scope>
    <source>
        <strain evidence="1">USNM1676648</strain>
        <tissue evidence="1">Polyp</tissue>
    </source>
</reference>
<dbReference type="Proteomes" id="UP001163046">
    <property type="component" value="Unassembled WGS sequence"/>
</dbReference>
<evidence type="ECO:0000313" key="1">
    <source>
        <dbReference type="EMBL" id="KAJ7391080.1"/>
    </source>
</evidence>
<evidence type="ECO:0000313" key="2">
    <source>
        <dbReference type="Proteomes" id="UP001163046"/>
    </source>
</evidence>
<name>A0A9X0D8U6_9CNID</name>
<gene>
    <name evidence="1" type="ORF">OS493_020101</name>
</gene>
<comment type="caution">
    <text evidence="1">The sequence shown here is derived from an EMBL/GenBank/DDBJ whole genome shotgun (WGS) entry which is preliminary data.</text>
</comment>
<sequence length="130" mass="14358">MSGEGDVILVLSNCLVKGYHMCYFSVEIGEEFVAKRKQGDLGDAFKVENELGQLSHLQADLVKPLWNLDEHIAVSVTGSPENDPRGRWRPRGGINVPVTVKIILRRGKAQDVMRKVGAARGIQAEIHPVE</sequence>
<dbReference type="OrthoDB" id="6006043at2759"/>
<protein>
    <submittedName>
        <fullName evidence="1">Uncharacterized protein</fullName>
    </submittedName>
</protein>
<organism evidence="1 2">
    <name type="scientific">Desmophyllum pertusum</name>
    <dbReference type="NCBI Taxonomy" id="174260"/>
    <lineage>
        <taxon>Eukaryota</taxon>
        <taxon>Metazoa</taxon>
        <taxon>Cnidaria</taxon>
        <taxon>Anthozoa</taxon>
        <taxon>Hexacorallia</taxon>
        <taxon>Scleractinia</taxon>
        <taxon>Caryophylliina</taxon>
        <taxon>Caryophylliidae</taxon>
        <taxon>Desmophyllum</taxon>
    </lineage>
</organism>
<proteinExistence type="predicted"/>
<dbReference type="EMBL" id="MU825408">
    <property type="protein sequence ID" value="KAJ7391080.1"/>
    <property type="molecule type" value="Genomic_DNA"/>
</dbReference>